<evidence type="ECO:0000313" key="1">
    <source>
        <dbReference type="EMBL" id="BCL57249.1"/>
    </source>
</evidence>
<accession>A0A7I8DX93</accession>
<proteinExistence type="predicted"/>
<dbReference type="RefSeq" id="WP_256179957.1">
    <property type="nucleotide sequence ID" value="NZ_AP024085.1"/>
</dbReference>
<dbReference type="EMBL" id="JANGBO010000027">
    <property type="protein sequence ID" value="MCQ5063123.1"/>
    <property type="molecule type" value="Genomic_DNA"/>
</dbReference>
<evidence type="ECO:0000313" key="3">
    <source>
        <dbReference type="Proteomes" id="UP000593842"/>
    </source>
</evidence>
<sequence>MKKLIIKMCAFIILITLFTRCHQQNKLYSFETKKIDDQVILI</sequence>
<dbReference type="AlphaFoldDB" id="A0A7I8DX93"/>
<dbReference type="KEGG" id="fit:Fi14EGH31_09610"/>
<dbReference type="Proteomes" id="UP001204814">
    <property type="component" value="Unassembled WGS sequence"/>
</dbReference>
<reference evidence="2" key="3">
    <citation type="submission" date="2022-06" db="EMBL/GenBank/DDBJ databases">
        <title>Isolation of gut microbiota from human fecal samples.</title>
        <authorList>
            <person name="Pamer E.G."/>
            <person name="Barat B."/>
            <person name="Waligurski E."/>
            <person name="Medina S."/>
            <person name="Paddock L."/>
            <person name="Mostad J."/>
        </authorList>
    </citation>
    <scope>NUCLEOTIDE SEQUENCE</scope>
    <source>
        <strain evidence="2">DFI.6.24</strain>
    </source>
</reference>
<reference evidence="3" key="2">
    <citation type="submission" date="2020-09" db="EMBL/GenBank/DDBJ databases">
        <title>Complete genome sequencing of Faecalibacillus intestinalis strain 14EGH31.</title>
        <authorList>
            <person name="Sakamoto M."/>
            <person name="Murakami T."/>
            <person name="Mori H."/>
        </authorList>
    </citation>
    <scope>NUCLEOTIDE SEQUENCE [LARGE SCALE GENOMIC DNA]</scope>
    <source>
        <strain evidence="3">14EGH31</strain>
    </source>
</reference>
<protein>
    <submittedName>
        <fullName evidence="1">Uncharacterized protein</fullName>
    </submittedName>
</protein>
<reference evidence="1" key="1">
    <citation type="journal article" date="2020" name="Microbiol. Resour. Announc.">
        <title>Complete Genome Sequence of Faecalibacillus intestinalis JCM 34082, Isolated from Feces from a Healthy Japanese Female.</title>
        <authorList>
            <person name="Sakamoto M."/>
            <person name="Ikeyama N."/>
            <person name="Toyoda A."/>
            <person name="Murakami T."/>
            <person name="Mori H."/>
            <person name="Ohkuma M."/>
        </authorList>
    </citation>
    <scope>NUCLEOTIDE SEQUENCE</scope>
    <source>
        <strain evidence="1">14EGH31</strain>
    </source>
</reference>
<name>A0A7I8DX93_9FIRM</name>
<dbReference type="GeneID" id="76833185"/>
<dbReference type="Proteomes" id="UP000593842">
    <property type="component" value="Chromosome"/>
</dbReference>
<evidence type="ECO:0000313" key="2">
    <source>
        <dbReference type="EMBL" id="MCQ5063123.1"/>
    </source>
</evidence>
<dbReference type="EMBL" id="AP024085">
    <property type="protein sequence ID" value="BCL57249.1"/>
    <property type="molecule type" value="Genomic_DNA"/>
</dbReference>
<gene>
    <name evidence="1" type="ORF">Fi14EGH31_09610</name>
    <name evidence="2" type="ORF">NE542_15000</name>
</gene>
<organism evidence="1 3">
    <name type="scientific">Faecalibacillus intestinalis</name>
    <dbReference type="NCBI Taxonomy" id="1982626"/>
    <lineage>
        <taxon>Bacteria</taxon>
        <taxon>Bacillati</taxon>
        <taxon>Bacillota</taxon>
        <taxon>Erysipelotrichia</taxon>
        <taxon>Erysipelotrichales</taxon>
        <taxon>Coprobacillaceae</taxon>
        <taxon>Faecalibacillus</taxon>
    </lineage>
</organism>